<dbReference type="EMBL" id="CCDP010000001">
    <property type="protein sequence ID" value="CDQ38014.1"/>
    <property type="molecule type" value="Genomic_DNA"/>
</dbReference>
<feature type="transmembrane region" description="Helical" evidence="1">
    <location>
        <begin position="140"/>
        <end position="165"/>
    </location>
</feature>
<dbReference type="InterPro" id="IPR006938">
    <property type="entry name" value="DUF624"/>
</dbReference>
<evidence type="ECO:0000313" key="3">
    <source>
        <dbReference type="Proteomes" id="UP000028875"/>
    </source>
</evidence>
<reference evidence="2 3" key="1">
    <citation type="submission" date="2014-03" db="EMBL/GenBank/DDBJ databases">
        <authorList>
            <person name="Urmite Genomes U."/>
        </authorList>
    </citation>
    <scope>NUCLEOTIDE SEQUENCE [LARGE SCALE GENOMIC DNA]</scope>
    <source>
        <strain evidence="2 3">Vm-5</strain>
    </source>
</reference>
<feature type="transmembrane region" description="Helical" evidence="1">
    <location>
        <begin position="20"/>
        <end position="43"/>
    </location>
</feature>
<name>A0A024Q6D0_9BACI</name>
<accession>A0A024Q6D0</accession>
<keyword evidence="1" id="KW-1133">Transmembrane helix</keyword>
<dbReference type="AlphaFoldDB" id="A0A024Q6D0"/>
<proteinExistence type="predicted"/>
<evidence type="ECO:0000256" key="1">
    <source>
        <dbReference type="SAM" id="Phobius"/>
    </source>
</evidence>
<comment type="caution">
    <text evidence="2">The sequence shown here is derived from an EMBL/GenBank/DDBJ whole genome shotgun (WGS) entry which is preliminary data.</text>
</comment>
<dbReference type="STRING" id="1462526.BN990_00281"/>
<gene>
    <name evidence="2" type="ORF">BN990_00281</name>
</gene>
<keyword evidence="3" id="KW-1185">Reference proteome</keyword>
<feature type="transmembrane region" description="Helical" evidence="1">
    <location>
        <begin position="78"/>
        <end position="98"/>
    </location>
</feature>
<dbReference type="Proteomes" id="UP000028875">
    <property type="component" value="Unassembled WGS sequence"/>
</dbReference>
<feature type="transmembrane region" description="Helical" evidence="1">
    <location>
        <begin position="104"/>
        <end position="128"/>
    </location>
</feature>
<dbReference type="Pfam" id="PF04854">
    <property type="entry name" value="DUF624"/>
    <property type="match status" value="1"/>
</dbReference>
<dbReference type="RefSeq" id="WP_021290112.1">
    <property type="nucleotide sequence ID" value="NZ_BNER01000001.1"/>
</dbReference>
<keyword evidence="1" id="KW-0472">Membrane</keyword>
<sequence>MFDTIRSLCIWIIRLSYVNILWLLFMVIGGVIFGFMPATISLLTIIKKWVNKEDVHSVLCLFIHTYIQAFLKGNGYGLLFLLIGSIFYANITILLPNQNLLTTIFLYSNITLFIVYGLGVVTFFPVYVHFQLTMKNCIKLTFLFALSRFPISFSILLTLIIWLYVIRWYPGLSLFFSGSMVCFIMEWISRKPLSALTSVSNQDVYLIKNA</sequence>
<dbReference type="OrthoDB" id="2182676at2"/>
<keyword evidence="1" id="KW-0812">Transmembrane</keyword>
<reference evidence="3" key="2">
    <citation type="submission" date="2014-05" db="EMBL/GenBank/DDBJ databases">
        <title>Draft genome sequence of Virgibacillus massiliensis Vm-5.</title>
        <authorList>
            <person name="Khelaifia S."/>
            <person name="Croce O."/>
            <person name="Lagier J.C."/>
            <person name="Raoult D."/>
        </authorList>
    </citation>
    <scope>NUCLEOTIDE SEQUENCE [LARGE SCALE GENOMIC DNA]</scope>
    <source>
        <strain evidence="3">Vm-5</strain>
    </source>
</reference>
<protein>
    <submittedName>
        <fullName evidence="2">Putative integral membrane protein</fullName>
    </submittedName>
</protein>
<organism evidence="2 3">
    <name type="scientific">Virgibacillus massiliensis</name>
    <dbReference type="NCBI Taxonomy" id="1462526"/>
    <lineage>
        <taxon>Bacteria</taxon>
        <taxon>Bacillati</taxon>
        <taxon>Bacillota</taxon>
        <taxon>Bacilli</taxon>
        <taxon>Bacillales</taxon>
        <taxon>Bacillaceae</taxon>
        <taxon>Virgibacillus</taxon>
    </lineage>
</organism>
<dbReference type="eggNOG" id="COG5578">
    <property type="taxonomic scope" value="Bacteria"/>
</dbReference>
<evidence type="ECO:0000313" key="2">
    <source>
        <dbReference type="EMBL" id="CDQ38014.1"/>
    </source>
</evidence>